<dbReference type="NCBIfam" id="TIGR02281">
    <property type="entry name" value="clan_AA_DTGA"/>
    <property type="match status" value="1"/>
</dbReference>
<protein>
    <submittedName>
        <fullName evidence="2">TIGR02281 family clan AA aspartic protease</fullName>
    </submittedName>
</protein>
<dbReference type="Pfam" id="PF13975">
    <property type="entry name" value="gag-asp_proteas"/>
    <property type="match status" value="1"/>
</dbReference>
<dbReference type="PROSITE" id="PS00141">
    <property type="entry name" value="ASP_PROTEASE"/>
    <property type="match status" value="1"/>
</dbReference>
<evidence type="ECO:0000256" key="1">
    <source>
        <dbReference type="SAM" id="Phobius"/>
    </source>
</evidence>
<dbReference type="InterPro" id="IPR001969">
    <property type="entry name" value="Aspartic_peptidase_AS"/>
</dbReference>
<evidence type="ECO:0000313" key="3">
    <source>
        <dbReference type="Proteomes" id="UP000248887"/>
    </source>
</evidence>
<keyword evidence="2" id="KW-0645">Protease</keyword>
<keyword evidence="1" id="KW-0472">Membrane</keyword>
<dbReference type="InterPro" id="IPR011969">
    <property type="entry name" value="Clan_AA_Asp_peptidase_C"/>
</dbReference>
<accession>A0A2W5R1A1</accession>
<dbReference type="GO" id="GO:0004190">
    <property type="term" value="F:aspartic-type endopeptidase activity"/>
    <property type="evidence" value="ECO:0007669"/>
    <property type="project" value="InterPro"/>
</dbReference>
<sequence>MNADRLMWIVVIGLAGGIGLLIWASRSGSVAGLDVGDLAYLVGYSAFALVLGASVFATFTGRLGEALRAAALWLVIFCVLAVGYTYRFELHAVAYRVLAELAPGYAVPLARDGGPAVEVARARDGDFNVRVEINGNRIPMLVDTGASSVVLTPEDAVAAGLPLEFLRYDIPIDTANGRGRAAAVVLDRVEIAGNITERNVPALIASPGSLKHSLLGMTFLSRLASFEIRGEKLVMRAKVVEP</sequence>
<evidence type="ECO:0000313" key="2">
    <source>
        <dbReference type="EMBL" id="PZQ82389.1"/>
    </source>
</evidence>
<gene>
    <name evidence="2" type="ORF">DI549_11535</name>
</gene>
<feature type="transmembrane region" description="Helical" evidence="1">
    <location>
        <begin position="6"/>
        <end position="26"/>
    </location>
</feature>
<dbReference type="SUPFAM" id="SSF50630">
    <property type="entry name" value="Acid proteases"/>
    <property type="match status" value="1"/>
</dbReference>
<dbReference type="CDD" id="cd05483">
    <property type="entry name" value="retropepsin_like_bacteria"/>
    <property type="match status" value="1"/>
</dbReference>
<keyword evidence="2" id="KW-0378">Hydrolase</keyword>
<proteinExistence type="predicted"/>
<dbReference type="Gene3D" id="2.40.70.10">
    <property type="entry name" value="Acid Proteases"/>
    <property type="match status" value="1"/>
</dbReference>
<keyword evidence="1" id="KW-1133">Transmembrane helix</keyword>
<reference evidence="2 3" key="1">
    <citation type="submission" date="2017-08" db="EMBL/GenBank/DDBJ databases">
        <title>Infants hospitalized years apart are colonized by the same room-sourced microbial strains.</title>
        <authorList>
            <person name="Brooks B."/>
            <person name="Olm M.R."/>
            <person name="Firek B.A."/>
            <person name="Baker R."/>
            <person name="Thomas B.C."/>
            <person name="Morowitz M.J."/>
            <person name="Banfield J.F."/>
        </authorList>
    </citation>
    <scope>NUCLEOTIDE SEQUENCE [LARGE SCALE GENOMIC DNA]</scope>
    <source>
        <strain evidence="2">S2_005_001_R2_27</strain>
    </source>
</reference>
<dbReference type="InterPro" id="IPR034122">
    <property type="entry name" value="Retropepsin-like_bacterial"/>
</dbReference>
<dbReference type="Proteomes" id="UP000248887">
    <property type="component" value="Unassembled WGS sequence"/>
</dbReference>
<comment type="caution">
    <text evidence="2">The sequence shown here is derived from an EMBL/GenBank/DDBJ whole genome shotgun (WGS) entry which is preliminary data.</text>
</comment>
<feature type="transmembrane region" description="Helical" evidence="1">
    <location>
        <begin position="66"/>
        <end position="86"/>
    </location>
</feature>
<keyword evidence="1" id="KW-0812">Transmembrane</keyword>
<name>A0A2W5R1A1_ANCNO</name>
<feature type="transmembrane region" description="Helical" evidence="1">
    <location>
        <begin position="38"/>
        <end position="60"/>
    </location>
</feature>
<dbReference type="EMBL" id="QFQD01000032">
    <property type="protein sequence ID" value="PZQ82389.1"/>
    <property type="molecule type" value="Genomic_DNA"/>
</dbReference>
<dbReference type="GO" id="GO:0006508">
    <property type="term" value="P:proteolysis"/>
    <property type="evidence" value="ECO:0007669"/>
    <property type="project" value="UniProtKB-KW"/>
</dbReference>
<organism evidence="2 3">
    <name type="scientific">Ancylobacter novellus</name>
    <name type="common">Thiobacillus novellus</name>
    <dbReference type="NCBI Taxonomy" id="921"/>
    <lineage>
        <taxon>Bacteria</taxon>
        <taxon>Pseudomonadati</taxon>
        <taxon>Pseudomonadota</taxon>
        <taxon>Alphaproteobacteria</taxon>
        <taxon>Hyphomicrobiales</taxon>
        <taxon>Xanthobacteraceae</taxon>
        <taxon>Ancylobacter</taxon>
    </lineage>
</organism>
<dbReference type="AlphaFoldDB" id="A0A2W5R1A1"/>
<dbReference type="InterPro" id="IPR021109">
    <property type="entry name" value="Peptidase_aspartic_dom_sf"/>
</dbReference>